<dbReference type="EMBL" id="LN614827">
    <property type="protein sequence ID" value="CEG57237.1"/>
    <property type="molecule type" value="Genomic_DNA"/>
</dbReference>
<sequence>MNILYRNFFVIPFGVLLSSVVWAQDHCSQLSDIKILSWAYESMLATYNLNFVNYKTQLPNAAKYYTKNAWMAYQKQLYLNIAPIQKEKLVISAGTANSPILLSKKNDIYKVQIPLLLNYQSQASKQTIKKIVTLDIVKDSHSDSCLKIEKITEQ</sequence>
<dbReference type="InterPro" id="IPR021055">
    <property type="entry name" value="T4BSS_IcmL/DotI"/>
</dbReference>
<dbReference type="HOGENOM" id="CLU_1702069_0_0_6"/>
<evidence type="ECO:0000256" key="1">
    <source>
        <dbReference type="SAM" id="SignalP"/>
    </source>
</evidence>
<evidence type="ECO:0000313" key="2">
    <source>
        <dbReference type="EMBL" id="CEG57237.1"/>
    </source>
</evidence>
<gene>
    <name evidence="2" type="ORF">LFA_1840</name>
</gene>
<keyword evidence="3" id="KW-1185">Reference proteome</keyword>
<evidence type="ECO:0000313" key="3">
    <source>
        <dbReference type="Proteomes" id="UP000032430"/>
    </source>
</evidence>
<name>A0A098G435_9GAMM</name>
<reference evidence="3" key="1">
    <citation type="submission" date="2014-09" db="EMBL/GenBank/DDBJ databases">
        <authorList>
            <person name="Gomez-Valero L."/>
        </authorList>
    </citation>
    <scope>NUCLEOTIDE SEQUENCE [LARGE SCALE GENOMIC DNA]</scope>
    <source>
        <strain evidence="3">ATCC700992</strain>
    </source>
</reference>
<accession>A0A098G435</accession>
<feature type="chain" id="PRO_5001942107" evidence="1">
    <location>
        <begin position="24"/>
        <end position="154"/>
    </location>
</feature>
<dbReference type="OrthoDB" id="5647779at2"/>
<feature type="signal peptide" evidence="1">
    <location>
        <begin position="1"/>
        <end position="23"/>
    </location>
</feature>
<protein>
    <submittedName>
        <fullName evidence="2">Similar to IcmL (DotI) protein [Macrophage killing IcmL/DotI domain]</fullName>
    </submittedName>
</protein>
<dbReference type="AlphaFoldDB" id="A0A098G435"/>
<proteinExistence type="predicted"/>
<dbReference type="KEGG" id="lfa:LFA_1840"/>
<dbReference type="Pfam" id="PF11393">
    <property type="entry name" value="T4BSS_DotI_IcmL"/>
    <property type="match status" value="1"/>
</dbReference>
<dbReference type="Proteomes" id="UP000032430">
    <property type="component" value="Chromosome I"/>
</dbReference>
<keyword evidence="1" id="KW-0732">Signal</keyword>
<dbReference type="RefSeq" id="WP_045095769.1">
    <property type="nucleotide sequence ID" value="NZ_LN614827.1"/>
</dbReference>
<dbReference type="CDD" id="cd16385">
    <property type="entry name" value="IcmL"/>
    <property type="match status" value="1"/>
</dbReference>
<organism evidence="2 3">
    <name type="scientific">Legionella fallonii LLAP-10</name>
    <dbReference type="NCBI Taxonomy" id="1212491"/>
    <lineage>
        <taxon>Bacteria</taxon>
        <taxon>Pseudomonadati</taxon>
        <taxon>Pseudomonadota</taxon>
        <taxon>Gammaproteobacteria</taxon>
        <taxon>Legionellales</taxon>
        <taxon>Legionellaceae</taxon>
        <taxon>Legionella</taxon>
    </lineage>
</organism>